<accession>A0A1I2XZB5</accession>
<dbReference type="STRING" id="414048.SAMN04489864_106136"/>
<evidence type="ECO:0000313" key="2">
    <source>
        <dbReference type="Proteomes" id="UP000199666"/>
    </source>
</evidence>
<keyword evidence="2" id="KW-1185">Reference proteome</keyword>
<evidence type="ECO:0000313" key="1">
    <source>
        <dbReference type="EMBL" id="SFH18814.1"/>
    </source>
</evidence>
<dbReference type="Proteomes" id="UP000199666">
    <property type="component" value="Unassembled WGS sequence"/>
</dbReference>
<dbReference type="OrthoDB" id="761631at2"/>
<gene>
    <name evidence="1" type="ORF">SAMN04489864_106136</name>
</gene>
<dbReference type="EMBL" id="FOPP01000006">
    <property type="protein sequence ID" value="SFH18814.1"/>
    <property type="molecule type" value="Genomic_DNA"/>
</dbReference>
<reference evidence="1 2" key="1">
    <citation type="submission" date="2016-10" db="EMBL/GenBank/DDBJ databases">
        <authorList>
            <person name="de Groot N.N."/>
        </authorList>
    </citation>
    <scope>NUCLEOTIDE SEQUENCE [LARGE SCALE GENOMIC DNA]</scope>
    <source>
        <strain evidence="1 2">DSM 18684</strain>
    </source>
</reference>
<sequence>MKRIALILFVALIQISCREKNCCTIIDATVDLSIMNSNGYDLLNPNTPGALNEENIDILILKNGAKVRLYRGNLDVAKFFKIRNSNNKHIFQMYFDVSPESFNGNKITQFIRYKDGTEDEIVGEFNENRKTNTLLQKVWINGVVKTRPFVVVK</sequence>
<proteinExistence type="predicted"/>
<name>A0A1I2XZB5_9SPHI</name>
<dbReference type="RefSeq" id="WP_090994210.1">
    <property type="nucleotide sequence ID" value="NZ_FOPP01000006.1"/>
</dbReference>
<organism evidence="1 2">
    <name type="scientific">Pedobacter insulae</name>
    <dbReference type="NCBI Taxonomy" id="414048"/>
    <lineage>
        <taxon>Bacteria</taxon>
        <taxon>Pseudomonadati</taxon>
        <taxon>Bacteroidota</taxon>
        <taxon>Sphingobacteriia</taxon>
        <taxon>Sphingobacteriales</taxon>
        <taxon>Sphingobacteriaceae</taxon>
        <taxon>Pedobacter</taxon>
    </lineage>
</organism>
<protein>
    <submittedName>
        <fullName evidence="1">Uncharacterized protein</fullName>
    </submittedName>
</protein>
<dbReference type="AlphaFoldDB" id="A0A1I2XZB5"/>